<evidence type="ECO:0000256" key="3">
    <source>
        <dbReference type="ARBA" id="ARBA00022679"/>
    </source>
</evidence>
<evidence type="ECO:0000256" key="6">
    <source>
        <dbReference type="ARBA" id="ARBA00022771"/>
    </source>
</evidence>
<evidence type="ECO:0000256" key="5">
    <source>
        <dbReference type="ARBA" id="ARBA00022737"/>
    </source>
</evidence>
<dbReference type="GO" id="GO:0008270">
    <property type="term" value="F:zinc ion binding"/>
    <property type="evidence" value="ECO:0007669"/>
    <property type="project" value="UniProtKB-KW"/>
</dbReference>
<dbReference type="PANTHER" id="PTHR11685">
    <property type="entry name" value="RBR FAMILY RING FINGER AND IBR DOMAIN-CONTAINING"/>
    <property type="match status" value="1"/>
</dbReference>
<dbReference type="Gene3D" id="1.20.120.1750">
    <property type="match status" value="1"/>
</dbReference>
<keyword evidence="4" id="KW-0479">Metal-binding</keyword>
<feature type="domain" description="RING-type" evidence="10">
    <location>
        <begin position="116"/>
        <end position="370"/>
    </location>
</feature>
<feature type="region of interest" description="Disordered" evidence="9">
    <location>
        <begin position="103"/>
        <end position="132"/>
    </location>
</feature>
<dbReference type="InterPro" id="IPR002867">
    <property type="entry name" value="IBR_dom"/>
</dbReference>
<dbReference type="Pfam" id="PF22191">
    <property type="entry name" value="IBR_1"/>
    <property type="match status" value="1"/>
</dbReference>
<dbReference type="OrthoDB" id="9977870at2759"/>
<dbReference type="CDD" id="cd22584">
    <property type="entry name" value="Rcat_RBR_unk"/>
    <property type="match status" value="1"/>
</dbReference>
<sequence length="379" mass="41742">MSSQSLGKMGNCMSNTGNFAPPGSEALEKFVNAYDEQTDPLKLALRVAKERAAAAEKRQTTEIAAPVQPPPKPKGPKCSVCFKHCQISVNPWQRTKGDRMVAELSDDSDDEEDDNGITEVPVNGGPRAPRAPRKPILHGIQLTSCKHHFCGACLAQHIYRCLNLVFDPADYGTVLKTPVSATPGRRAEFPISCPTCQVKPGEQPVEIGDMTARLVLGEANMDEWNHARFLSTLNLIYCPHKGCDETFDADDVAPAPSGVKHAPTLVQCPRCRGSLCKSCKSIWHENLTCLQYQALPLTERAPEDVAFANLAAQEKWRRCPKCSAMVELKFGCNHITCICKHHFCYTCGADFEHTNGKYRCTGGVGCKVWEEQNLLNRDP</sequence>
<dbReference type="InterPro" id="IPR031127">
    <property type="entry name" value="E3_UB_ligase_RBR"/>
</dbReference>
<evidence type="ECO:0000256" key="1">
    <source>
        <dbReference type="ARBA" id="ARBA00001798"/>
    </source>
</evidence>
<keyword evidence="3 11" id="KW-0808">Transferase</keyword>
<evidence type="ECO:0000313" key="12">
    <source>
        <dbReference type="Proteomes" id="UP000623467"/>
    </source>
</evidence>
<dbReference type="EMBL" id="JACAZH010000016">
    <property type="protein sequence ID" value="KAF7349214.1"/>
    <property type="molecule type" value="Genomic_DNA"/>
</dbReference>
<comment type="catalytic activity">
    <reaction evidence="1">
        <text>[E2 ubiquitin-conjugating enzyme]-S-ubiquitinyl-L-cysteine + [acceptor protein]-L-lysine = [E2 ubiquitin-conjugating enzyme]-L-cysteine + [acceptor protein]-N(6)-ubiquitinyl-L-lysine.</text>
        <dbReference type="EC" id="2.3.2.31"/>
    </reaction>
</comment>
<keyword evidence="6" id="KW-0863">Zinc-finger</keyword>
<accession>A0A8H6XYR5</accession>
<comment type="caution">
    <text evidence="11">The sequence shown here is derived from an EMBL/GenBank/DDBJ whole genome shotgun (WGS) entry which is preliminary data.</text>
</comment>
<gene>
    <name evidence="11" type="ORF">MSAN_01710800</name>
</gene>
<evidence type="ECO:0000256" key="8">
    <source>
        <dbReference type="ARBA" id="ARBA00022833"/>
    </source>
</evidence>
<evidence type="ECO:0000256" key="2">
    <source>
        <dbReference type="ARBA" id="ARBA00012251"/>
    </source>
</evidence>
<dbReference type="InterPro" id="IPR044066">
    <property type="entry name" value="TRIAD_supradom"/>
</dbReference>
<keyword evidence="12" id="KW-1185">Reference proteome</keyword>
<protein>
    <recommendedName>
        <fullName evidence="2">RBR-type E3 ubiquitin transferase</fullName>
        <ecNumber evidence="2">2.3.2.31</ecNumber>
    </recommendedName>
</protein>
<dbReference type="Pfam" id="PF01485">
    <property type="entry name" value="IBR"/>
    <property type="match status" value="1"/>
</dbReference>
<keyword evidence="5" id="KW-0677">Repeat</keyword>
<dbReference type="SUPFAM" id="SSF57850">
    <property type="entry name" value="RING/U-box"/>
    <property type="match status" value="2"/>
</dbReference>
<dbReference type="GO" id="GO:0061630">
    <property type="term" value="F:ubiquitin protein ligase activity"/>
    <property type="evidence" value="ECO:0007669"/>
    <property type="project" value="UniProtKB-EC"/>
</dbReference>
<feature type="compositionally biased region" description="Acidic residues" evidence="9">
    <location>
        <begin position="104"/>
        <end position="116"/>
    </location>
</feature>
<dbReference type="GO" id="GO:0016567">
    <property type="term" value="P:protein ubiquitination"/>
    <property type="evidence" value="ECO:0007669"/>
    <property type="project" value="InterPro"/>
</dbReference>
<evidence type="ECO:0000256" key="7">
    <source>
        <dbReference type="ARBA" id="ARBA00022786"/>
    </source>
</evidence>
<evidence type="ECO:0000259" key="10">
    <source>
        <dbReference type="PROSITE" id="PS51873"/>
    </source>
</evidence>
<evidence type="ECO:0000256" key="4">
    <source>
        <dbReference type="ARBA" id="ARBA00022723"/>
    </source>
</evidence>
<keyword evidence="7" id="KW-0833">Ubl conjugation pathway</keyword>
<dbReference type="AlphaFoldDB" id="A0A8H6XYR5"/>
<dbReference type="PROSITE" id="PS51873">
    <property type="entry name" value="TRIAD"/>
    <property type="match status" value="1"/>
</dbReference>
<organism evidence="11 12">
    <name type="scientific">Mycena sanguinolenta</name>
    <dbReference type="NCBI Taxonomy" id="230812"/>
    <lineage>
        <taxon>Eukaryota</taxon>
        <taxon>Fungi</taxon>
        <taxon>Dikarya</taxon>
        <taxon>Basidiomycota</taxon>
        <taxon>Agaricomycotina</taxon>
        <taxon>Agaricomycetes</taxon>
        <taxon>Agaricomycetidae</taxon>
        <taxon>Agaricales</taxon>
        <taxon>Marasmiineae</taxon>
        <taxon>Mycenaceae</taxon>
        <taxon>Mycena</taxon>
    </lineage>
</organism>
<name>A0A8H6XYR5_9AGAR</name>
<evidence type="ECO:0000313" key="11">
    <source>
        <dbReference type="EMBL" id="KAF7349214.1"/>
    </source>
</evidence>
<proteinExistence type="predicted"/>
<dbReference type="SMART" id="SM00647">
    <property type="entry name" value="IBR"/>
    <property type="match status" value="2"/>
</dbReference>
<reference evidence="11" key="1">
    <citation type="submission" date="2020-05" db="EMBL/GenBank/DDBJ databases">
        <title>Mycena genomes resolve the evolution of fungal bioluminescence.</title>
        <authorList>
            <person name="Tsai I.J."/>
        </authorList>
    </citation>
    <scope>NUCLEOTIDE SEQUENCE</scope>
    <source>
        <strain evidence="11">160909Yilan</strain>
    </source>
</reference>
<evidence type="ECO:0000256" key="9">
    <source>
        <dbReference type="SAM" id="MobiDB-lite"/>
    </source>
</evidence>
<keyword evidence="8" id="KW-0862">Zinc</keyword>
<dbReference type="Proteomes" id="UP000623467">
    <property type="component" value="Unassembled WGS sequence"/>
</dbReference>
<dbReference type="EC" id="2.3.2.31" evidence="2"/>